<dbReference type="STRING" id="1210086.GCA_001613105_07029"/>
<keyword evidence="2" id="KW-1185">Reference proteome</keyword>
<dbReference type="AlphaFoldDB" id="A0A370HYT4"/>
<evidence type="ECO:0000313" key="1">
    <source>
        <dbReference type="EMBL" id="RDI63666.1"/>
    </source>
</evidence>
<accession>A0A370HYT4</accession>
<organism evidence="1 2">
    <name type="scientific">Nocardia pseudobrasiliensis</name>
    <dbReference type="NCBI Taxonomy" id="45979"/>
    <lineage>
        <taxon>Bacteria</taxon>
        <taxon>Bacillati</taxon>
        <taxon>Actinomycetota</taxon>
        <taxon>Actinomycetes</taxon>
        <taxon>Mycobacteriales</taxon>
        <taxon>Nocardiaceae</taxon>
        <taxon>Nocardia</taxon>
    </lineage>
</organism>
<reference evidence="1 2" key="1">
    <citation type="submission" date="2018-07" db="EMBL/GenBank/DDBJ databases">
        <title>Genomic Encyclopedia of Type Strains, Phase IV (KMG-IV): sequencing the most valuable type-strain genomes for metagenomic binning, comparative biology and taxonomic classification.</title>
        <authorList>
            <person name="Goeker M."/>
        </authorList>
    </citation>
    <scope>NUCLEOTIDE SEQUENCE [LARGE SCALE GENOMIC DNA]</scope>
    <source>
        <strain evidence="1 2">DSM 44290</strain>
    </source>
</reference>
<dbReference type="Proteomes" id="UP000254869">
    <property type="component" value="Unassembled WGS sequence"/>
</dbReference>
<dbReference type="EMBL" id="QQBC01000010">
    <property type="protein sequence ID" value="RDI63666.1"/>
    <property type="molecule type" value="Genomic_DNA"/>
</dbReference>
<name>A0A370HYT4_9NOCA</name>
<protein>
    <submittedName>
        <fullName evidence="1">Uncharacterized protein</fullName>
    </submittedName>
</protein>
<evidence type="ECO:0000313" key="2">
    <source>
        <dbReference type="Proteomes" id="UP000254869"/>
    </source>
</evidence>
<sequence length="273" mass="28633">MLENMCSPSATLTVWAGSWLAGGSAPDDVLDALRAWATRQSVAAGDPVTGGHTGLPWPAAEPLDGGSGIMVLLKVIREGMAEPRAQLRLVLPVPGDARGLPPGTEFATAAMDAEEGILIGSPGDEGVGLVPQWVDEETLQWTVYHTPIPAPVPDVALGEAEYAMRQAVRDAADALMRLQTTGIGTGDDDPRELIEAELADYSRHIYPDSAPLRARRILDSADHVAAILTVAQQAPASSPASASALQAQETLLRPLWDAIRTARLAAVHAASAH</sequence>
<gene>
    <name evidence="1" type="ORF">DFR76_110363</name>
</gene>
<proteinExistence type="predicted"/>
<comment type="caution">
    <text evidence="1">The sequence shown here is derived from an EMBL/GenBank/DDBJ whole genome shotgun (WGS) entry which is preliminary data.</text>
</comment>